<gene>
    <name evidence="1" type="ORF">AGLY_013070</name>
</gene>
<dbReference type="Proteomes" id="UP000475862">
    <property type="component" value="Unassembled WGS sequence"/>
</dbReference>
<accession>A0A6G0T9S0</accession>
<sequence length="171" mass="19909">MDYFFDLSKSTFEEVVFELTKNTLFQQIWNDYQFEFCILKYSKKIFCLKEVIKKLEQITKSITICNEISYKYYIVLSSDISLLGCHDGIDSNVTPNCFSSGNFVTFFQMYLDSLVSCSATLRTLFLITSIALVSKYFGSNAVFLSTIEWFSMEFYCTVITCLWTCNSYRST</sequence>
<evidence type="ECO:0000313" key="1">
    <source>
        <dbReference type="EMBL" id="KAE9527372.1"/>
    </source>
</evidence>
<comment type="caution">
    <text evidence="1">The sequence shown here is derived from an EMBL/GenBank/DDBJ whole genome shotgun (WGS) entry which is preliminary data.</text>
</comment>
<dbReference type="EMBL" id="VYZN01000053">
    <property type="protein sequence ID" value="KAE9527372.1"/>
    <property type="molecule type" value="Genomic_DNA"/>
</dbReference>
<dbReference type="AlphaFoldDB" id="A0A6G0T9S0"/>
<name>A0A6G0T9S0_APHGL</name>
<keyword evidence="2" id="KW-1185">Reference proteome</keyword>
<evidence type="ECO:0000313" key="2">
    <source>
        <dbReference type="Proteomes" id="UP000475862"/>
    </source>
</evidence>
<protein>
    <submittedName>
        <fullName evidence="1">Uncharacterized protein</fullName>
    </submittedName>
</protein>
<organism evidence="1 2">
    <name type="scientific">Aphis glycines</name>
    <name type="common">Soybean aphid</name>
    <dbReference type="NCBI Taxonomy" id="307491"/>
    <lineage>
        <taxon>Eukaryota</taxon>
        <taxon>Metazoa</taxon>
        <taxon>Ecdysozoa</taxon>
        <taxon>Arthropoda</taxon>
        <taxon>Hexapoda</taxon>
        <taxon>Insecta</taxon>
        <taxon>Pterygota</taxon>
        <taxon>Neoptera</taxon>
        <taxon>Paraneoptera</taxon>
        <taxon>Hemiptera</taxon>
        <taxon>Sternorrhyncha</taxon>
        <taxon>Aphidomorpha</taxon>
        <taxon>Aphidoidea</taxon>
        <taxon>Aphididae</taxon>
        <taxon>Aphidini</taxon>
        <taxon>Aphis</taxon>
        <taxon>Aphis</taxon>
    </lineage>
</organism>
<reference evidence="1 2" key="1">
    <citation type="submission" date="2019-08" db="EMBL/GenBank/DDBJ databases">
        <title>The genome of the soybean aphid Biotype 1, its phylome, world population structure and adaptation to the North American continent.</title>
        <authorList>
            <person name="Giordano R."/>
            <person name="Donthu R.K."/>
            <person name="Hernandez A.G."/>
            <person name="Wright C.L."/>
            <person name="Zimin A.V."/>
        </authorList>
    </citation>
    <scope>NUCLEOTIDE SEQUENCE [LARGE SCALE GENOMIC DNA]</scope>
    <source>
        <tissue evidence="1">Whole aphids</tissue>
    </source>
</reference>
<proteinExistence type="predicted"/>